<dbReference type="Gene3D" id="3.90.850.10">
    <property type="entry name" value="Fumarylacetoacetase-like, C-terminal domain"/>
    <property type="match status" value="2"/>
</dbReference>
<dbReference type="AlphaFoldDB" id="A0AA35WWZ4"/>
<evidence type="ECO:0000256" key="1">
    <source>
        <dbReference type="ARBA" id="ARBA00010211"/>
    </source>
</evidence>
<evidence type="ECO:0000259" key="3">
    <source>
        <dbReference type="Pfam" id="PF01557"/>
    </source>
</evidence>
<dbReference type="PANTHER" id="PTHR42796">
    <property type="entry name" value="FUMARYLACETOACETATE HYDROLASE DOMAIN-CONTAINING PROTEIN 2A-RELATED"/>
    <property type="match status" value="1"/>
</dbReference>
<dbReference type="PANTHER" id="PTHR42796:SF4">
    <property type="entry name" value="FUMARYLACETOACETATE HYDROLASE DOMAIN-CONTAINING PROTEIN 2A"/>
    <property type="match status" value="1"/>
</dbReference>
<evidence type="ECO:0000313" key="5">
    <source>
        <dbReference type="Proteomes" id="UP001174909"/>
    </source>
</evidence>
<keyword evidence="2" id="KW-0479">Metal-binding</keyword>
<name>A0AA35WWZ4_GEOBA</name>
<evidence type="ECO:0000256" key="2">
    <source>
        <dbReference type="ARBA" id="ARBA00022723"/>
    </source>
</evidence>
<dbReference type="Proteomes" id="UP001174909">
    <property type="component" value="Unassembled WGS sequence"/>
</dbReference>
<proteinExistence type="inferred from homology"/>
<sequence length="264" mass="27761">MRFATLKNGSVAAVTGKDQMVLLDGVCDSMIDLAASYEANRGAVDRAISEKTPAGLDAAQLAAPVPKPSKVWGAAGNYHRGSKNLTSAGGRGEARETPPDELLEHIFLKPPSAVIGPGENIVIPANAETVFPELELVILDVTARGYGSGRNLMGTRCVRKGFDTFAPVGPWIVTRDEIPDPQALDMRLWVNDDLRQSASTGGMINGVARLVSYLSEVGTLYPGDLIASGNPDAPAFQKQLAPGDELTAEIDGIGQLRLGVARAG</sequence>
<dbReference type="SUPFAM" id="SSF56529">
    <property type="entry name" value="FAH"/>
    <property type="match status" value="1"/>
</dbReference>
<dbReference type="InterPro" id="IPR011234">
    <property type="entry name" value="Fumarylacetoacetase-like_C"/>
</dbReference>
<protein>
    <submittedName>
        <fullName evidence="4">Uncharacterized protein PH0643</fullName>
    </submittedName>
</protein>
<dbReference type="EMBL" id="CASHTH010002837">
    <property type="protein sequence ID" value="CAI8035934.1"/>
    <property type="molecule type" value="Genomic_DNA"/>
</dbReference>
<evidence type="ECO:0000313" key="4">
    <source>
        <dbReference type="EMBL" id="CAI8035934.1"/>
    </source>
</evidence>
<dbReference type="GO" id="GO:0003824">
    <property type="term" value="F:catalytic activity"/>
    <property type="evidence" value="ECO:0007669"/>
    <property type="project" value="InterPro"/>
</dbReference>
<comment type="similarity">
    <text evidence="1">Belongs to the FAH family.</text>
</comment>
<accession>A0AA35WWZ4</accession>
<dbReference type="GO" id="GO:0044281">
    <property type="term" value="P:small molecule metabolic process"/>
    <property type="evidence" value="ECO:0007669"/>
    <property type="project" value="UniProtKB-ARBA"/>
</dbReference>
<dbReference type="InterPro" id="IPR036663">
    <property type="entry name" value="Fumarylacetoacetase_C_sf"/>
</dbReference>
<gene>
    <name evidence="4" type="ORF">GBAR_LOCUS20165</name>
</gene>
<reference evidence="4" key="1">
    <citation type="submission" date="2023-03" db="EMBL/GenBank/DDBJ databases">
        <authorList>
            <person name="Steffen K."/>
            <person name="Cardenas P."/>
        </authorList>
    </citation>
    <scope>NUCLEOTIDE SEQUENCE</scope>
</reference>
<dbReference type="GO" id="GO:0046872">
    <property type="term" value="F:metal ion binding"/>
    <property type="evidence" value="ECO:0007669"/>
    <property type="project" value="UniProtKB-KW"/>
</dbReference>
<feature type="domain" description="Fumarylacetoacetase-like C-terminal" evidence="3">
    <location>
        <begin position="137"/>
        <end position="260"/>
    </location>
</feature>
<keyword evidence="5" id="KW-1185">Reference proteome</keyword>
<organism evidence="4 5">
    <name type="scientific">Geodia barretti</name>
    <name type="common">Barrett's horny sponge</name>
    <dbReference type="NCBI Taxonomy" id="519541"/>
    <lineage>
        <taxon>Eukaryota</taxon>
        <taxon>Metazoa</taxon>
        <taxon>Porifera</taxon>
        <taxon>Demospongiae</taxon>
        <taxon>Heteroscleromorpha</taxon>
        <taxon>Tetractinellida</taxon>
        <taxon>Astrophorina</taxon>
        <taxon>Geodiidae</taxon>
        <taxon>Geodia</taxon>
    </lineage>
</organism>
<comment type="caution">
    <text evidence="4">The sequence shown here is derived from an EMBL/GenBank/DDBJ whole genome shotgun (WGS) entry which is preliminary data.</text>
</comment>
<dbReference type="InterPro" id="IPR051121">
    <property type="entry name" value="FAH"/>
</dbReference>
<dbReference type="Pfam" id="PF01557">
    <property type="entry name" value="FAA_hydrolase"/>
    <property type="match status" value="1"/>
</dbReference>